<evidence type="ECO:0000259" key="2">
    <source>
        <dbReference type="Pfam" id="PF14534"/>
    </source>
</evidence>
<sequence length="132" mass="14800">MSVPTHPDGRADGQASDQTSDLEQVVELEMKLLDPNMRGDVDGVQPLLHDYYAEYAASGQVYDRRTALQAPVEDSTSSLTVDRLEAELLAPGVVLVTYRAHRSSRASWRSSVWLQTEHGWQLRHQQATPIRD</sequence>
<dbReference type="Pfam" id="PF14534">
    <property type="entry name" value="DUF4440"/>
    <property type="match status" value="1"/>
</dbReference>
<organism evidence="3 4">
    <name type="scientific">Arsenicicoccus bolidensis</name>
    <dbReference type="NCBI Taxonomy" id="229480"/>
    <lineage>
        <taxon>Bacteria</taxon>
        <taxon>Bacillati</taxon>
        <taxon>Actinomycetota</taxon>
        <taxon>Actinomycetes</taxon>
        <taxon>Micrococcales</taxon>
        <taxon>Intrasporangiaceae</taxon>
        <taxon>Arsenicicoccus</taxon>
    </lineage>
</organism>
<name>A0ABS9PZ34_9MICO</name>
<dbReference type="Proteomes" id="UP001521931">
    <property type="component" value="Unassembled WGS sequence"/>
</dbReference>
<proteinExistence type="predicted"/>
<feature type="region of interest" description="Disordered" evidence="1">
    <location>
        <begin position="1"/>
        <end position="21"/>
    </location>
</feature>
<dbReference type="InterPro" id="IPR027843">
    <property type="entry name" value="DUF4440"/>
</dbReference>
<evidence type="ECO:0000313" key="4">
    <source>
        <dbReference type="Proteomes" id="UP001521931"/>
    </source>
</evidence>
<gene>
    <name evidence="3" type="ORF">MHL29_03175</name>
</gene>
<dbReference type="RefSeq" id="WP_019286491.1">
    <property type="nucleotide sequence ID" value="NZ_DAMCTM010000022.1"/>
</dbReference>
<evidence type="ECO:0000313" key="3">
    <source>
        <dbReference type="EMBL" id="MCG7320897.1"/>
    </source>
</evidence>
<dbReference type="InterPro" id="IPR032710">
    <property type="entry name" value="NTF2-like_dom_sf"/>
</dbReference>
<dbReference type="Gene3D" id="3.10.450.50">
    <property type="match status" value="1"/>
</dbReference>
<comment type="caution">
    <text evidence="3">The sequence shown here is derived from an EMBL/GenBank/DDBJ whole genome shotgun (WGS) entry which is preliminary data.</text>
</comment>
<evidence type="ECO:0000256" key="1">
    <source>
        <dbReference type="SAM" id="MobiDB-lite"/>
    </source>
</evidence>
<reference evidence="3 4" key="1">
    <citation type="submission" date="2022-02" db="EMBL/GenBank/DDBJ databases">
        <title>Uncovering new skin microbiome diversity through culturing and metagenomics.</title>
        <authorList>
            <person name="Conlan S."/>
            <person name="Deming C."/>
            <person name="Nisc Comparative Sequencing Program N."/>
            <person name="Segre J.A."/>
        </authorList>
    </citation>
    <scope>NUCLEOTIDE SEQUENCE [LARGE SCALE GENOMIC DNA]</scope>
    <source>
        <strain evidence="3 4">ACRQZ</strain>
    </source>
</reference>
<feature type="domain" description="DUF4440" evidence="2">
    <location>
        <begin position="26"/>
        <end position="122"/>
    </location>
</feature>
<dbReference type="SUPFAM" id="SSF54427">
    <property type="entry name" value="NTF2-like"/>
    <property type="match status" value="1"/>
</dbReference>
<protein>
    <submittedName>
        <fullName evidence="3">Nuclear transport factor 2 family protein</fullName>
    </submittedName>
</protein>
<keyword evidence="4" id="KW-1185">Reference proteome</keyword>
<dbReference type="EMBL" id="JAKRCV010000006">
    <property type="protein sequence ID" value="MCG7320897.1"/>
    <property type="molecule type" value="Genomic_DNA"/>
</dbReference>
<accession>A0ABS9PZ34</accession>